<dbReference type="PANTHER" id="PTHR30383:SF5">
    <property type="entry name" value="SGNH HYDROLASE-TYPE ESTERASE DOMAIN-CONTAINING PROTEIN"/>
    <property type="match status" value="1"/>
</dbReference>
<dbReference type="InterPro" id="IPR036514">
    <property type="entry name" value="SGNH_hydro_sf"/>
</dbReference>
<protein>
    <submittedName>
        <fullName evidence="3">SGNH/GDSL hydrolase family protein</fullName>
    </submittedName>
</protein>
<dbReference type="InterPro" id="IPR051532">
    <property type="entry name" value="Ester_Hydrolysis_Enzymes"/>
</dbReference>
<dbReference type="EMBL" id="DUMN01000564">
    <property type="protein sequence ID" value="HHV69859.1"/>
    <property type="molecule type" value="Genomic_DNA"/>
</dbReference>
<dbReference type="PANTHER" id="PTHR30383">
    <property type="entry name" value="THIOESTERASE 1/PROTEASE 1/LYSOPHOSPHOLIPASE L1"/>
    <property type="match status" value="1"/>
</dbReference>
<dbReference type="SUPFAM" id="SSF52266">
    <property type="entry name" value="SGNH hydrolase"/>
    <property type="match status" value="1"/>
</dbReference>
<dbReference type="Pfam" id="PF13472">
    <property type="entry name" value="Lipase_GDSL_2"/>
    <property type="match status" value="1"/>
</dbReference>
<organism evidence="3 4">
    <name type="scientific">Brucella intermedia</name>
    <dbReference type="NCBI Taxonomy" id="94625"/>
    <lineage>
        <taxon>Bacteria</taxon>
        <taxon>Pseudomonadati</taxon>
        <taxon>Pseudomonadota</taxon>
        <taxon>Alphaproteobacteria</taxon>
        <taxon>Hyphomicrobiales</taxon>
        <taxon>Brucellaceae</taxon>
        <taxon>Brucella/Ochrobactrum group</taxon>
        <taxon>Brucella</taxon>
    </lineage>
</organism>
<feature type="domain" description="SGNH hydrolase-type esterase" evidence="2">
    <location>
        <begin position="28"/>
        <end position="214"/>
    </location>
</feature>
<dbReference type="CDD" id="cd00229">
    <property type="entry name" value="SGNH_hydrolase"/>
    <property type="match status" value="1"/>
</dbReference>
<feature type="signal peptide" evidence="1">
    <location>
        <begin position="1"/>
        <end position="20"/>
    </location>
</feature>
<proteinExistence type="predicted"/>
<evidence type="ECO:0000259" key="2">
    <source>
        <dbReference type="Pfam" id="PF13472"/>
    </source>
</evidence>
<evidence type="ECO:0000256" key="1">
    <source>
        <dbReference type="SAM" id="SignalP"/>
    </source>
</evidence>
<accession>A0A7V6PF58</accession>
<dbReference type="AlphaFoldDB" id="A0A7V6PF58"/>
<comment type="caution">
    <text evidence="3">The sequence shown here is derived from an EMBL/GenBank/DDBJ whole genome shotgun (WGS) entry which is preliminary data.</text>
</comment>
<gene>
    <name evidence="3" type="ORF">GXX48_19825</name>
</gene>
<dbReference type="Proteomes" id="UP000551563">
    <property type="component" value="Unassembled WGS sequence"/>
</dbReference>
<feature type="chain" id="PRO_5031043531" evidence="1">
    <location>
        <begin position="21"/>
        <end position="232"/>
    </location>
</feature>
<keyword evidence="1" id="KW-0732">Signal</keyword>
<dbReference type="RefSeq" id="WP_112702595.1">
    <property type="nucleotide sequence ID" value="NZ_CP122438.1"/>
</dbReference>
<keyword evidence="3" id="KW-0378">Hydrolase</keyword>
<evidence type="ECO:0000313" key="3">
    <source>
        <dbReference type="EMBL" id="HHV69859.1"/>
    </source>
</evidence>
<dbReference type="InterPro" id="IPR013830">
    <property type="entry name" value="SGNH_hydro"/>
</dbReference>
<evidence type="ECO:0000313" key="4">
    <source>
        <dbReference type="Proteomes" id="UP000551563"/>
    </source>
</evidence>
<dbReference type="GO" id="GO:0004622">
    <property type="term" value="F:phosphatidylcholine lysophospholipase activity"/>
    <property type="evidence" value="ECO:0007669"/>
    <property type="project" value="TreeGrafter"/>
</dbReference>
<dbReference type="Gene3D" id="3.40.50.1110">
    <property type="entry name" value="SGNH hydrolase"/>
    <property type="match status" value="1"/>
</dbReference>
<reference evidence="3 4" key="1">
    <citation type="journal article" date="2020" name="Biotechnol. Biofuels">
        <title>New insights from the biogas microbiome by comprehensive genome-resolved metagenomics of nearly 1600 species originating from multiple anaerobic digesters.</title>
        <authorList>
            <person name="Campanaro S."/>
            <person name="Treu L."/>
            <person name="Rodriguez-R L.M."/>
            <person name="Kovalovszki A."/>
            <person name="Ziels R.M."/>
            <person name="Maus I."/>
            <person name="Zhu X."/>
            <person name="Kougias P.G."/>
            <person name="Basile A."/>
            <person name="Luo G."/>
            <person name="Schluter A."/>
            <person name="Konstantinidis K.T."/>
            <person name="Angelidaki I."/>
        </authorList>
    </citation>
    <scope>NUCLEOTIDE SEQUENCE [LARGE SCALE GENOMIC DNA]</scope>
    <source>
        <strain evidence="3">AS04akNAM_66</strain>
    </source>
</reference>
<sequence length="232" mass="25766">MFRIFVTILMLAISTANSWAESGLKIAVYGDSTTEGWVSTDGGAFLTRKNVPALLQEMIRRDIDPNAVVYNKGVGGTQASQILLGVDGRNEAWDVEMSQSDASVVMINFSLNDAYFNQVPTPGMVSEGPKEFEYILRTLVKTAQVHGKTVVLLTPNPVCKEPRLSVLPYYVERIKNVATSEQVSLVDHFYATQKEKDWQNQLADCVHPSEAMYADKARREYSVLVPLLSSIN</sequence>
<name>A0A7V6PF58_9HYPH</name>